<organism evidence="3 4">
    <name type="scientific">Massilia rubra</name>
    <dbReference type="NCBI Taxonomy" id="2607910"/>
    <lineage>
        <taxon>Bacteria</taxon>
        <taxon>Pseudomonadati</taxon>
        <taxon>Pseudomonadota</taxon>
        <taxon>Betaproteobacteria</taxon>
        <taxon>Burkholderiales</taxon>
        <taxon>Oxalobacteraceae</taxon>
        <taxon>Telluria group</taxon>
        <taxon>Massilia</taxon>
    </lineage>
</organism>
<feature type="compositionally biased region" description="Basic and acidic residues" evidence="1">
    <location>
        <begin position="102"/>
        <end position="121"/>
    </location>
</feature>
<reference evidence="3 4" key="1">
    <citation type="submission" date="2019-09" db="EMBL/GenBank/DDBJ databases">
        <title>Taxonomy of Antarctic Massilia spp.: description of Massilia rubra sp. nov., Massilia aquatica sp. nov., Massilia mucilaginosa sp. nov., Massilia frigida sp. nov. isolated from streams, lakes and regoliths.</title>
        <authorList>
            <person name="Holochova P."/>
            <person name="Sedlacek I."/>
            <person name="Kralova S."/>
            <person name="Maslanova I."/>
            <person name="Busse H.-J."/>
            <person name="Stankova E."/>
            <person name="Vrbovska V."/>
            <person name="Kovarovic V."/>
            <person name="Bartak M."/>
            <person name="Svec P."/>
            <person name="Pantucek R."/>
        </authorList>
    </citation>
    <scope>NUCLEOTIDE SEQUENCE [LARGE SCALE GENOMIC DNA]</scope>
    <source>
        <strain evidence="3 4">CCM 8692</strain>
    </source>
</reference>
<feature type="compositionally biased region" description="Low complexity" evidence="1">
    <location>
        <begin position="21"/>
        <end position="33"/>
    </location>
</feature>
<dbReference type="RefSeq" id="WP_167229073.1">
    <property type="nucleotide sequence ID" value="NZ_VUYU01000021.1"/>
</dbReference>
<evidence type="ECO:0000313" key="4">
    <source>
        <dbReference type="Proteomes" id="UP000785613"/>
    </source>
</evidence>
<protein>
    <recommendedName>
        <fullName evidence="5">Fe-S oxidoreductase</fullName>
    </recommendedName>
</protein>
<keyword evidence="2" id="KW-0472">Membrane</keyword>
<dbReference type="EMBL" id="VUYU01000021">
    <property type="protein sequence ID" value="NHZ36800.1"/>
    <property type="molecule type" value="Genomic_DNA"/>
</dbReference>
<keyword evidence="4" id="KW-1185">Reference proteome</keyword>
<gene>
    <name evidence="3" type="ORF">F0185_24855</name>
</gene>
<comment type="caution">
    <text evidence="3">The sequence shown here is derived from an EMBL/GenBank/DDBJ whole genome shotgun (WGS) entry which is preliminary data.</text>
</comment>
<evidence type="ECO:0000256" key="2">
    <source>
        <dbReference type="SAM" id="Phobius"/>
    </source>
</evidence>
<dbReference type="Proteomes" id="UP000785613">
    <property type="component" value="Unassembled WGS sequence"/>
</dbReference>
<accession>A0ABX0LQP3</accession>
<evidence type="ECO:0000256" key="1">
    <source>
        <dbReference type="SAM" id="MobiDB-lite"/>
    </source>
</evidence>
<feature type="transmembrane region" description="Helical" evidence="2">
    <location>
        <begin position="55"/>
        <end position="76"/>
    </location>
</feature>
<evidence type="ECO:0000313" key="3">
    <source>
        <dbReference type="EMBL" id="NHZ36800.1"/>
    </source>
</evidence>
<evidence type="ECO:0008006" key="5">
    <source>
        <dbReference type="Google" id="ProtNLM"/>
    </source>
</evidence>
<feature type="region of interest" description="Disordered" evidence="1">
    <location>
        <begin position="172"/>
        <end position="205"/>
    </location>
</feature>
<feature type="region of interest" description="Disordered" evidence="1">
    <location>
        <begin position="92"/>
        <end position="125"/>
    </location>
</feature>
<keyword evidence="2" id="KW-0812">Transmembrane</keyword>
<proteinExistence type="predicted"/>
<feature type="region of interest" description="Disordered" evidence="1">
    <location>
        <begin position="1"/>
        <end position="33"/>
    </location>
</feature>
<sequence length="296" mass="29843">MQHREDQPPAYSRPSLLSTEQQEAAARASAQAREAAQAADSAALQADQAKRSKKGWLAGGAAVLAVCAGAAVWLALQPGKPAEVTVAAASTDAGTPGAARPDAARPDAARPDAAMELKPGESESDVSAAAILEHGAAPPAVKRGSLKEMLDAPATPKTAAEELNQLLASSPADAPTAQLKDASKAQAKPAAREQKGVTAKDGVKKPVLPAKAVPAKAIPAKPAPGDDASLLAALVAHSKEGGATKASNPGAAPTSLKQCKQLNAAQAEQCRVRLCAGSAKDDPQCRSLRVAKPEAD</sequence>
<keyword evidence="2" id="KW-1133">Transmembrane helix</keyword>
<name>A0ABX0LQP3_9BURK</name>